<sequence>MIDRSYLPFKAAREYRDRGMVKWMGFFLSEHTSALSSIGDKVDFSLKMPEEEKVFQLSQVYVNKLTILCFTTSRKEPYCGQICDLSDRMIHFRSEGRVHEFGLDEILSLELVEHAQ</sequence>
<dbReference type="Proteomes" id="UP000014417">
    <property type="component" value="Unassembled WGS sequence"/>
</dbReference>
<dbReference type="STRING" id="883161.HMPREF9306_01007"/>
<evidence type="ECO:0008006" key="3">
    <source>
        <dbReference type="Google" id="ProtNLM"/>
    </source>
</evidence>
<dbReference type="EMBL" id="AGZR01000005">
    <property type="protein sequence ID" value="EPD33467.1"/>
    <property type="molecule type" value="Genomic_DNA"/>
</dbReference>
<dbReference type="RefSeq" id="WP_016455841.1">
    <property type="nucleotide sequence ID" value="NZ_KE150269.1"/>
</dbReference>
<dbReference type="AlphaFoldDB" id="S2WLD8"/>
<dbReference type="PATRIC" id="fig|883161.3.peg.1005"/>
<comment type="caution">
    <text evidence="1">The sequence shown here is derived from an EMBL/GenBank/DDBJ whole genome shotgun (WGS) entry which is preliminary data.</text>
</comment>
<evidence type="ECO:0000313" key="2">
    <source>
        <dbReference type="Proteomes" id="UP000014417"/>
    </source>
</evidence>
<reference evidence="1 2" key="1">
    <citation type="submission" date="2013-04" db="EMBL/GenBank/DDBJ databases">
        <title>The Genome Sequence of Propionimicrobium lymphophilum ACS-093-V-SCH5.</title>
        <authorList>
            <consortium name="The Broad Institute Genomics Platform"/>
            <person name="Earl A."/>
            <person name="Ward D."/>
            <person name="Feldgarden M."/>
            <person name="Gevers D."/>
            <person name="Saerens B."/>
            <person name="Vaneechoutte M."/>
            <person name="Walker B."/>
            <person name="Young S."/>
            <person name="Zeng Q."/>
            <person name="Gargeya S."/>
            <person name="Fitzgerald M."/>
            <person name="Haas B."/>
            <person name="Abouelleil A."/>
            <person name="Allen A.W."/>
            <person name="Alvarado L."/>
            <person name="Arachchi H.M."/>
            <person name="Berlin A.M."/>
            <person name="Chapman S.B."/>
            <person name="Gainer-Dewar J."/>
            <person name="Goldberg J."/>
            <person name="Griggs A."/>
            <person name="Gujja S."/>
            <person name="Hansen M."/>
            <person name="Howarth C."/>
            <person name="Imamovic A."/>
            <person name="Ireland A."/>
            <person name="Larimer J."/>
            <person name="McCowan C."/>
            <person name="Murphy C."/>
            <person name="Pearson M."/>
            <person name="Poon T.W."/>
            <person name="Priest M."/>
            <person name="Roberts A."/>
            <person name="Saif S."/>
            <person name="Shea T."/>
            <person name="Sisk P."/>
            <person name="Sykes S."/>
            <person name="Wortman J."/>
            <person name="Nusbaum C."/>
            <person name="Birren B."/>
        </authorList>
    </citation>
    <scope>NUCLEOTIDE SEQUENCE [LARGE SCALE GENOMIC DNA]</scope>
    <source>
        <strain evidence="1 2">ACS-093-V-SCH5</strain>
    </source>
</reference>
<organism evidence="1 2">
    <name type="scientific">Propionimicrobium lymphophilum ACS-093-V-SCH5</name>
    <dbReference type="NCBI Taxonomy" id="883161"/>
    <lineage>
        <taxon>Bacteria</taxon>
        <taxon>Bacillati</taxon>
        <taxon>Actinomycetota</taxon>
        <taxon>Actinomycetes</taxon>
        <taxon>Propionibacteriales</taxon>
        <taxon>Propionibacteriaceae</taxon>
        <taxon>Propionimicrobium</taxon>
    </lineage>
</organism>
<evidence type="ECO:0000313" key="1">
    <source>
        <dbReference type="EMBL" id="EPD33467.1"/>
    </source>
</evidence>
<dbReference type="OrthoDB" id="1644322at2"/>
<dbReference type="HOGENOM" id="CLU_132560_2_0_11"/>
<name>S2WLD8_9ACTN</name>
<accession>S2WLD8</accession>
<protein>
    <recommendedName>
        <fullName evidence="3">YolD-like protein</fullName>
    </recommendedName>
</protein>
<gene>
    <name evidence="1" type="ORF">HMPREF9306_01007</name>
</gene>
<proteinExistence type="predicted"/>
<keyword evidence="2" id="KW-1185">Reference proteome</keyword>